<dbReference type="EMBL" id="LLXI01000490">
    <property type="protein sequence ID" value="PKY46838.1"/>
    <property type="molecule type" value="Genomic_DNA"/>
</dbReference>
<dbReference type="Proteomes" id="UP000234323">
    <property type="component" value="Unassembled WGS sequence"/>
</dbReference>
<keyword evidence="2" id="KW-1185">Reference proteome</keyword>
<reference evidence="1 2" key="1">
    <citation type="submission" date="2015-10" db="EMBL/GenBank/DDBJ databases">
        <title>Genome analyses suggest a sexual origin of heterokaryosis in a supposedly ancient asexual fungus.</title>
        <authorList>
            <person name="Ropars J."/>
            <person name="Sedzielewska K."/>
            <person name="Noel J."/>
            <person name="Charron P."/>
            <person name="Farinelli L."/>
            <person name="Marton T."/>
            <person name="Kruger M."/>
            <person name="Pelin A."/>
            <person name="Brachmann A."/>
            <person name="Corradi N."/>
        </authorList>
    </citation>
    <scope>NUCLEOTIDE SEQUENCE [LARGE SCALE GENOMIC DNA]</scope>
    <source>
        <strain evidence="1 2">A4</strain>
    </source>
</reference>
<organism evidence="1 2">
    <name type="scientific">Rhizophagus irregularis</name>
    <dbReference type="NCBI Taxonomy" id="588596"/>
    <lineage>
        <taxon>Eukaryota</taxon>
        <taxon>Fungi</taxon>
        <taxon>Fungi incertae sedis</taxon>
        <taxon>Mucoromycota</taxon>
        <taxon>Glomeromycotina</taxon>
        <taxon>Glomeromycetes</taxon>
        <taxon>Glomerales</taxon>
        <taxon>Glomeraceae</taxon>
        <taxon>Rhizophagus</taxon>
    </lineage>
</organism>
<proteinExistence type="predicted"/>
<name>A0A2I1GJM9_9GLOM</name>
<gene>
    <name evidence="1" type="ORF">RhiirA4_402867</name>
</gene>
<comment type="caution">
    <text evidence="1">The sequence shown here is derived from an EMBL/GenBank/DDBJ whole genome shotgun (WGS) entry which is preliminary data.</text>
</comment>
<dbReference type="AlphaFoldDB" id="A0A2I1GJM9"/>
<dbReference type="OrthoDB" id="2313045at2759"/>
<protein>
    <submittedName>
        <fullName evidence="1">Uncharacterized protein</fullName>
    </submittedName>
</protein>
<evidence type="ECO:0000313" key="2">
    <source>
        <dbReference type="Proteomes" id="UP000234323"/>
    </source>
</evidence>
<sequence length="89" mass="10361">MTSNSEFISRLRTLKIAYDEDLLTKDEYDEFRLKELDNWAENQEEKKSFWGNLWDKACKFGSAILRNMIKPIVEGTLLLTGSIIKLISS</sequence>
<dbReference type="VEuPathDB" id="FungiDB:FUN_003802"/>
<evidence type="ECO:0000313" key="1">
    <source>
        <dbReference type="EMBL" id="PKY46838.1"/>
    </source>
</evidence>
<dbReference type="VEuPathDB" id="FungiDB:RhiirA1_406587"/>
<accession>A0A2I1GJM9</accession>
<dbReference type="VEuPathDB" id="FungiDB:RhiirFUN_005945"/>